<feature type="domain" description="Beta-Casp" evidence="2">
    <location>
        <begin position="1"/>
        <end position="37"/>
    </location>
</feature>
<dbReference type="Pfam" id="PF10996">
    <property type="entry name" value="Beta-Casp"/>
    <property type="match status" value="1"/>
</dbReference>
<evidence type="ECO:0000259" key="2">
    <source>
        <dbReference type="Pfam" id="PF10996"/>
    </source>
</evidence>
<dbReference type="EMBL" id="JAHKPV010000017">
    <property type="protein sequence ID" value="MBU2874167.1"/>
    <property type="molecule type" value="Genomic_DNA"/>
</dbReference>
<evidence type="ECO:0000313" key="3">
    <source>
        <dbReference type="EMBL" id="MBU2874167.1"/>
    </source>
</evidence>
<dbReference type="Proteomes" id="UP000753376">
    <property type="component" value="Unassembled WGS sequence"/>
</dbReference>
<proteinExistence type="predicted"/>
<dbReference type="InterPro" id="IPR011108">
    <property type="entry name" value="RMMBL"/>
</dbReference>
<evidence type="ECO:0008006" key="5">
    <source>
        <dbReference type="Google" id="ProtNLM"/>
    </source>
</evidence>
<organism evidence="3 4">
    <name type="scientific">Marinobacter salexigens</name>
    <dbReference type="NCBI Taxonomy" id="1925763"/>
    <lineage>
        <taxon>Bacteria</taxon>
        <taxon>Pseudomonadati</taxon>
        <taxon>Pseudomonadota</taxon>
        <taxon>Gammaproteobacteria</taxon>
        <taxon>Pseudomonadales</taxon>
        <taxon>Marinobacteraceae</taxon>
        <taxon>Marinobacter</taxon>
    </lineage>
</organism>
<accession>A0ABS6A7M3</accession>
<comment type="caution">
    <text evidence="3">The sequence shown here is derived from an EMBL/GenBank/DDBJ whole genome shotgun (WGS) entry which is preliminary data.</text>
</comment>
<protein>
    <recommendedName>
        <fullName evidence="5">Zn-dependent metallo-hydrolase RNA specificity domain-containing protein</fullName>
    </recommendedName>
</protein>
<sequence>MCDQGPSSEYLQMLRDDPRNTIILTGFQSKSSAGRALLEGSEQGAEVVDLSSHYSGHGDQQKLLDNIFELVGYKGRQGGTTVFINHGEPGSKETFRAKIMERNKKKEKRPGQRKVAKALIANDDWFDLEAGDYAQDTRSLTKQELQEEIERLQKLLQTA</sequence>
<evidence type="ECO:0000259" key="1">
    <source>
        <dbReference type="Pfam" id="PF07521"/>
    </source>
</evidence>
<feature type="domain" description="Zn-dependent metallo-hydrolase RNA specificity" evidence="1">
    <location>
        <begin position="52"/>
        <end position="104"/>
    </location>
</feature>
<evidence type="ECO:0000313" key="4">
    <source>
        <dbReference type="Proteomes" id="UP000753376"/>
    </source>
</evidence>
<keyword evidence="4" id="KW-1185">Reference proteome</keyword>
<dbReference type="InterPro" id="IPR022712">
    <property type="entry name" value="Beta_Casp"/>
</dbReference>
<dbReference type="Pfam" id="PF07521">
    <property type="entry name" value="RMMBL"/>
    <property type="match status" value="1"/>
</dbReference>
<reference evidence="3 4" key="1">
    <citation type="submission" date="2021-05" db="EMBL/GenBank/DDBJ databases">
        <title>Draft genomes of bacteria isolated from model marine particles.</title>
        <authorList>
            <person name="Datta M.S."/>
            <person name="Schwartzman J.A."/>
            <person name="Enke T.N."/>
            <person name="Saavedra J."/>
            <person name="Cermak N."/>
            <person name="Cordero O.X."/>
        </authorList>
    </citation>
    <scope>NUCLEOTIDE SEQUENCE [LARGE SCALE GENOMIC DNA]</scope>
    <source>
        <strain evidence="3 4">D2M19</strain>
    </source>
</reference>
<gene>
    <name evidence="3" type="ORF">KO508_09130</name>
</gene>
<name>A0ABS6A7M3_9GAMM</name>